<protein>
    <submittedName>
        <fullName evidence="1">Uncharacterized protein</fullName>
    </submittedName>
</protein>
<accession>A0A8S9YVV4</accession>
<dbReference type="AlphaFoldDB" id="A0A8S9YVV4"/>
<reference evidence="1" key="1">
    <citation type="submission" date="2019-07" db="EMBL/GenBank/DDBJ databases">
        <title>Annotation for the trematode Paragonimus miyazaki's.</title>
        <authorList>
            <person name="Choi Y.-J."/>
        </authorList>
    </citation>
    <scope>NUCLEOTIDE SEQUENCE</scope>
    <source>
        <strain evidence="1">Japan</strain>
    </source>
</reference>
<dbReference type="EMBL" id="JTDE01001308">
    <property type="protein sequence ID" value="KAF7259215.1"/>
    <property type="molecule type" value="Genomic_DNA"/>
</dbReference>
<name>A0A8S9YVV4_9TREM</name>
<keyword evidence="2" id="KW-1185">Reference proteome</keyword>
<evidence type="ECO:0000313" key="1">
    <source>
        <dbReference type="EMBL" id="KAF7259215.1"/>
    </source>
</evidence>
<dbReference type="OrthoDB" id="6244190at2759"/>
<sequence>MVAGGKNNGLTADGRLNKIHQTNLCVKINMTNGLLLATTLMPFLMIMSQAQEWSHLEPTHSQPKVNEYDGFDKTDGDNDGRLGVLIVRRPFYPQRFGKRFENIFEGPRQQRGFYPQRFGR</sequence>
<gene>
    <name evidence="1" type="ORF">EG68_03640</name>
</gene>
<organism evidence="1 2">
    <name type="scientific">Paragonimus skrjabini miyazakii</name>
    <dbReference type="NCBI Taxonomy" id="59628"/>
    <lineage>
        <taxon>Eukaryota</taxon>
        <taxon>Metazoa</taxon>
        <taxon>Spiralia</taxon>
        <taxon>Lophotrochozoa</taxon>
        <taxon>Platyhelminthes</taxon>
        <taxon>Trematoda</taxon>
        <taxon>Digenea</taxon>
        <taxon>Plagiorchiida</taxon>
        <taxon>Troglotremata</taxon>
        <taxon>Troglotrematidae</taxon>
        <taxon>Paragonimus</taxon>
    </lineage>
</organism>
<evidence type="ECO:0000313" key="2">
    <source>
        <dbReference type="Proteomes" id="UP000822476"/>
    </source>
</evidence>
<proteinExistence type="predicted"/>
<dbReference type="Proteomes" id="UP000822476">
    <property type="component" value="Unassembled WGS sequence"/>
</dbReference>
<comment type="caution">
    <text evidence="1">The sequence shown here is derived from an EMBL/GenBank/DDBJ whole genome shotgun (WGS) entry which is preliminary data.</text>
</comment>